<dbReference type="InParanoid" id="A0A1Y1UCU1"/>
<gene>
    <name evidence="9" type="ORF">BD324DRAFT_92060</name>
</gene>
<dbReference type="InterPro" id="IPR016024">
    <property type="entry name" value="ARM-type_fold"/>
</dbReference>
<dbReference type="InterPro" id="IPR036975">
    <property type="entry name" value="Importin-a_IBB_sf"/>
</dbReference>
<dbReference type="SUPFAM" id="SSF48371">
    <property type="entry name" value="ARM repeat"/>
    <property type="match status" value="1"/>
</dbReference>
<dbReference type="Proteomes" id="UP000193218">
    <property type="component" value="Unassembled WGS sequence"/>
</dbReference>
<proteinExistence type="inferred from homology"/>
<dbReference type="EMBL" id="NBSH01000011">
    <property type="protein sequence ID" value="ORX35344.1"/>
    <property type="molecule type" value="Genomic_DNA"/>
</dbReference>
<dbReference type="SMART" id="SM00185">
    <property type="entry name" value="ARM"/>
    <property type="match status" value="8"/>
</dbReference>
<protein>
    <recommendedName>
        <fullName evidence="5">Importin subunit alpha</fullName>
    </recommendedName>
</protein>
<evidence type="ECO:0000256" key="7">
    <source>
        <dbReference type="SAM" id="MobiDB-lite"/>
    </source>
</evidence>
<keyword evidence="4 5" id="KW-0653">Protein transport</keyword>
<evidence type="ECO:0000313" key="9">
    <source>
        <dbReference type="EMBL" id="ORX35344.1"/>
    </source>
</evidence>
<keyword evidence="2 5" id="KW-0813">Transport</keyword>
<evidence type="ECO:0000256" key="2">
    <source>
        <dbReference type="ARBA" id="ARBA00022448"/>
    </source>
</evidence>
<dbReference type="FunCoup" id="A0A1Y1UCU1">
    <property type="interactions" value="478"/>
</dbReference>
<name>A0A1Y1UCU1_9TREE</name>
<reference evidence="9 10" key="1">
    <citation type="submission" date="2017-03" db="EMBL/GenBank/DDBJ databases">
        <title>Widespread Adenine N6-methylation of Active Genes in Fungi.</title>
        <authorList>
            <consortium name="DOE Joint Genome Institute"/>
            <person name="Mondo S.J."/>
            <person name="Dannebaum R.O."/>
            <person name="Kuo R.C."/>
            <person name="Louie K.B."/>
            <person name="Bewick A.J."/>
            <person name="Labutti K."/>
            <person name="Haridas S."/>
            <person name="Kuo A."/>
            <person name="Salamov A."/>
            <person name="Ahrendt S.R."/>
            <person name="Lau R."/>
            <person name="Bowen B.P."/>
            <person name="Lipzen A."/>
            <person name="Sullivan W."/>
            <person name="Andreopoulos W.B."/>
            <person name="Clum A."/>
            <person name="Lindquist E."/>
            <person name="Daum C."/>
            <person name="Northen T.R."/>
            <person name="Ramamoorthy G."/>
            <person name="Schmitz R.J."/>
            <person name="Gryganskyi A."/>
            <person name="Culley D."/>
            <person name="Magnuson J."/>
            <person name="James T.Y."/>
            <person name="O'Malley M.A."/>
            <person name="Stajich J.E."/>
            <person name="Spatafora J.W."/>
            <person name="Visel A."/>
            <person name="Grigoriev I.V."/>
        </authorList>
    </citation>
    <scope>NUCLEOTIDE SEQUENCE [LARGE SCALE GENOMIC DNA]</scope>
    <source>
        <strain evidence="9 10">NRRL Y-17943</strain>
    </source>
</reference>
<dbReference type="InterPro" id="IPR011989">
    <property type="entry name" value="ARM-like"/>
</dbReference>
<comment type="caution">
    <text evidence="9">The sequence shown here is derived from an EMBL/GenBank/DDBJ whole genome shotgun (WGS) entry which is preliminary data.</text>
</comment>
<evidence type="ECO:0000313" key="10">
    <source>
        <dbReference type="Proteomes" id="UP000193218"/>
    </source>
</evidence>
<dbReference type="GO" id="GO:0061608">
    <property type="term" value="F:nuclear import signal receptor activity"/>
    <property type="evidence" value="ECO:0007669"/>
    <property type="project" value="InterPro"/>
</dbReference>
<organism evidence="9 10">
    <name type="scientific">Kockovaella imperatae</name>
    <dbReference type="NCBI Taxonomy" id="4999"/>
    <lineage>
        <taxon>Eukaryota</taxon>
        <taxon>Fungi</taxon>
        <taxon>Dikarya</taxon>
        <taxon>Basidiomycota</taxon>
        <taxon>Agaricomycotina</taxon>
        <taxon>Tremellomycetes</taxon>
        <taxon>Tremellales</taxon>
        <taxon>Cuniculitremaceae</taxon>
        <taxon>Kockovaella</taxon>
    </lineage>
</organism>
<evidence type="ECO:0000259" key="8">
    <source>
        <dbReference type="PROSITE" id="PS51214"/>
    </source>
</evidence>
<dbReference type="InterPro" id="IPR002652">
    <property type="entry name" value="Importin-a_IBB"/>
</dbReference>
<dbReference type="STRING" id="4999.A0A1Y1UCU1"/>
<dbReference type="AlphaFoldDB" id="A0A1Y1UCU1"/>
<dbReference type="Gene3D" id="1.20.5.690">
    <property type="entry name" value="Importin-alpha, importin-beta-binding domain"/>
    <property type="match status" value="1"/>
</dbReference>
<dbReference type="Gene3D" id="1.25.10.10">
    <property type="entry name" value="Leucine-rich Repeat Variant"/>
    <property type="match status" value="1"/>
</dbReference>
<dbReference type="RefSeq" id="XP_021869534.1">
    <property type="nucleotide sequence ID" value="XM_022019276.1"/>
</dbReference>
<evidence type="ECO:0000256" key="4">
    <source>
        <dbReference type="ARBA" id="ARBA00022927"/>
    </source>
</evidence>
<feature type="compositionally biased region" description="Basic and acidic residues" evidence="7">
    <location>
        <begin position="23"/>
        <end position="45"/>
    </location>
</feature>
<feature type="compositionally biased region" description="Basic and acidic residues" evidence="7">
    <location>
        <begin position="1"/>
        <end position="10"/>
    </location>
</feature>
<dbReference type="FunFam" id="1.25.10.10:FF:000021">
    <property type="entry name" value="Importin subunit alpha"/>
    <property type="match status" value="1"/>
</dbReference>
<feature type="compositionally biased region" description="Acidic residues" evidence="7">
    <location>
        <begin position="56"/>
        <end position="66"/>
    </location>
</feature>
<feature type="repeat" description="ARM" evidence="6">
    <location>
        <begin position="116"/>
        <end position="158"/>
    </location>
</feature>
<dbReference type="InterPro" id="IPR024931">
    <property type="entry name" value="Importin_alpha"/>
</dbReference>
<dbReference type="PROSITE" id="PS51214">
    <property type="entry name" value="IBB"/>
    <property type="match status" value="1"/>
</dbReference>
<dbReference type="GO" id="GO:0005634">
    <property type="term" value="C:nucleus"/>
    <property type="evidence" value="ECO:0007669"/>
    <property type="project" value="UniProtKB-ARBA"/>
</dbReference>
<comment type="similarity">
    <text evidence="1 5">Belongs to the importin alpha family.</text>
</comment>
<dbReference type="GO" id="GO:0006606">
    <property type="term" value="P:protein import into nucleus"/>
    <property type="evidence" value="ECO:0007669"/>
    <property type="project" value="InterPro"/>
</dbReference>
<dbReference type="GO" id="GO:0005737">
    <property type="term" value="C:cytoplasm"/>
    <property type="evidence" value="ECO:0007669"/>
    <property type="project" value="InterPro"/>
</dbReference>
<accession>A0A1Y1UCU1</accession>
<dbReference type="InterPro" id="IPR000225">
    <property type="entry name" value="Armadillo"/>
</dbReference>
<evidence type="ECO:0000256" key="3">
    <source>
        <dbReference type="ARBA" id="ARBA00022737"/>
    </source>
</evidence>
<feature type="domain" description="IBB" evidence="8">
    <location>
        <begin position="1"/>
        <end position="57"/>
    </location>
</feature>
<dbReference type="Pfam" id="PF00514">
    <property type="entry name" value="Arm"/>
    <property type="match status" value="8"/>
</dbReference>
<evidence type="ECO:0000256" key="5">
    <source>
        <dbReference type="PIRNR" id="PIRNR005673"/>
    </source>
</evidence>
<dbReference type="Pfam" id="PF16186">
    <property type="entry name" value="Arm_3"/>
    <property type="match status" value="1"/>
</dbReference>
<sequence>MESRNMEHRRANFKGKTQFSAQELRRRREEQQVEIRKQKREESIAKRRNFQPTVEDTGDSDDDVDLEPAPFAQSLQLMLQAVYSNDQDAQLEATTKFRRLLSKEKNPPIDKVIECGVVPRFVEFLSSSNTMLQFEAAWALTNIASGTSDHTQVVIQAGAVPHFIRLLSSNVLDVREQAVWALGNVAGDSPKCRDHVLAQGALQPLLMLLNENHKLSMLRNATWTLSNFCRGKQPQPKWSQIAPALSILTKLIYSMDDEVLIDACWAISYLSDGSNDKIQAVIESGVCRRLVDLLMHPSTAVQTPALRSVGNIVTGDDVQTQVIIASGALPALLSLLSSPKDGIRKEACWTISNITAGSPMQIKAIIDANIIPPLINILQNADFRTKKEACWAISNATSGGLQEPQQIRYLVTQGCIKPMCDLLQSMDNKIIQVALDGLENILKVGEIDKEAQGPGAVNKYAQYIEEAGGMVSIHNLQHHQNLEIYKKCFYIMDKFFPDDEEEEAEASAPAVDASGQYAFQSDVSAPQGGFNFGN</sequence>
<feature type="repeat" description="ARM" evidence="6">
    <location>
        <begin position="158"/>
        <end position="186"/>
    </location>
</feature>
<keyword evidence="3" id="KW-0677">Repeat</keyword>
<evidence type="ECO:0000256" key="1">
    <source>
        <dbReference type="ARBA" id="ARBA00010394"/>
    </source>
</evidence>
<keyword evidence="10" id="KW-1185">Reference proteome</keyword>
<feature type="repeat" description="ARM" evidence="6">
    <location>
        <begin position="327"/>
        <end position="355"/>
    </location>
</feature>
<dbReference type="PANTHER" id="PTHR23316">
    <property type="entry name" value="IMPORTIN ALPHA"/>
    <property type="match status" value="1"/>
</dbReference>
<dbReference type="FunFam" id="1.20.5.690:FF:000003">
    <property type="entry name" value="Importin subunit alpha"/>
    <property type="match status" value="1"/>
</dbReference>
<feature type="region of interest" description="Disordered" evidence="7">
    <location>
        <begin position="1"/>
        <end position="67"/>
    </location>
</feature>
<dbReference type="PROSITE" id="PS50176">
    <property type="entry name" value="ARM_REPEAT"/>
    <property type="match status" value="4"/>
</dbReference>
<dbReference type="InterPro" id="IPR032413">
    <property type="entry name" value="Arm_3"/>
</dbReference>
<dbReference type="GeneID" id="33561085"/>
<dbReference type="OrthoDB" id="29145at2759"/>
<feature type="repeat" description="ARM" evidence="6">
    <location>
        <begin position="200"/>
        <end position="228"/>
    </location>
</feature>
<dbReference type="PIRSF" id="PIRSF005673">
    <property type="entry name" value="Importin_alpha"/>
    <property type="match status" value="1"/>
</dbReference>
<evidence type="ECO:0000256" key="6">
    <source>
        <dbReference type="PROSITE-ProRule" id="PRU00259"/>
    </source>
</evidence>
<dbReference type="Pfam" id="PF01749">
    <property type="entry name" value="IBB"/>
    <property type="match status" value="1"/>
</dbReference>